<evidence type="ECO:0000313" key="3">
    <source>
        <dbReference type="Proteomes" id="UP000735302"/>
    </source>
</evidence>
<dbReference type="Proteomes" id="UP000735302">
    <property type="component" value="Unassembled WGS sequence"/>
</dbReference>
<accession>A0AAV4AWY4</accession>
<evidence type="ECO:0000313" key="2">
    <source>
        <dbReference type="EMBL" id="GFO11562.1"/>
    </source>
</evidence>
<feature type="compositionally biased region" description="Basic and acidic residues" evidence="1">
    <location>
        <begin position="101"/>
        <end position="113"/>
    </location>
</feature>
<evidence type="ECO:0000256" key="1">
    <source>
        <dbReference type="SAM" id="MobiDB-lite"/>
    </source>
</evidence>
<sequence>MHKVNLDLVVEISPTGQGASGGARKGFCISHAGSLKSRFSYRAGHPTTTITTITDIATTITNNITPIIDIVTTITTTTTITIISTITTNTTISLLQQDSMKSVDSRESPEKKPPRSKCFGPVTPDTLGHDSQMPPCYHFFSWVACQGFEPAYIILNWLRIWRLTTSAN</sequence>
<gene>
    <name evidence="2" type="ORF">PoB_003806700</name>
</gene>
<keyword evidence="3" id="KW-1185">Reference proteome</keyword>
<reference evidence="2 3" key="1">
    <citation type="journal article" date="2021" name="Elife">
        <title>Chloroplast acquisition without the gene transfer in kleptoplastic sea slugs, Plakobranchus ocellatus.</title>
        <authorList>
            <person name="Maeda T."/>
            <person name="Takahashi S."/>
            <person name="Yoshida T."/>
            <person name="Shimamura S."/>
            <person name="Takaki Y."/>
            <person name="Nagai Y."/>
            <person name="Toyoda A."/>
            <person name="Suzuki Y."/>
            <person name="Arimoto A."/>
            <person name="Ishii H."/>
            <person name="Satoh N."/>
            <person name="Nishiyama T."/>
            <person name="Hasebe M."/>
            <person name="Maruyama T."/>
            <person name="Minagawa J."/>
            <person name="Obokata J."/>
            <person name="Shigenobu S."/>
        </authorList>
    </citation>
    <scope>NUCLEOTIDE SEQUENCE [LARGE SCALE GENOMIC DNA]</scope>
</reference>
<feature type="region of interest" description="Disordered" evidence="1">
    <location>
        <begin position="100"/>
        <end position="124"/>
    </location>
</feature>
<protein>
    <submittedName>
        <fullName evidence="2">Uncharacterized protein</fullName>
    </submittedName>
</protein>
<proteinExistence type="predicted"/>
<dbReference type="AlphaFoldDB" id="A0AAV4AWY4"/>
<name>A0AAV4AWY4_9GAST</name>
<comment type="caution">
    <text evidence="2">The sequence shown here is derived from an EMBL/GenBank/DDBJ whole genome shotgun (WGS) entry which is preliminary data.</text>
</comment>
<dbReference type="EMBL" id="BLXT01004325">
    <property type="protein sequence ID" value="GFO11562.1"/>
    <property type="molecule type" value="Genomic_DNA"/>
</dbReference>
<organism evidence="2 3">
    <name type="scientific">Plakobranchus ocellatus</name>
    <dbReference type="NCBI Taxonomy" id="259542"/>
    <lineage>
        <taxon>Eukaryota</taxon>
        <taxon>Metazoa</taxon>
        <taxon>Spiralia</taxon>
        <taxon>Lophotrochozoa</taxon>
        <taxon>Mollusca</taxon>
        <taxon>Gastropoda</taxon>
        <taxon>Heterobranchia</taxon>
        <taxon>Euthyneura</taxon>
        <taxon>Panpulmonata</taxon>
        <taxon>Sacoglossa</taxon>
        <taxon>Placobranchoidea</taxon>
        <taxon>Plakobranchidae</taxon>
        <taxon>Plakobranchus</taxon>
    </lineage>
</organism>